<comment type="caution">
    <text evidence="1">The sequence shown here is derived from an EMBL/GenBank/DDBJ whole genome shotgun (WGS) entry which is preliminary data.</text>
</comment>
<dbReference type="InterPro" id="IPR029058">
    <property type="entry name" value="AB_hydrolase_fold"/>
</dbReference>
<protein>
    <recommendedName>
        <fullName evidence="2">VtpJ-therm</fullName>
    </recommendedName>
</protein>
<dbReference type="Gene3D" id="3.40.50.1820">
    <property type="entry name" value="alpha/beta hydrolase"/>
    <property type="match status" value="1"/>
</dbReference>
<organism evidence="1">
    <name type="scientific">Archaeoglobus fulgidus</name>
    <dbReference type="NCBI Taxonomy" id="2234"/>
    <lineage>
        <taxon>Archaea</taxon>
        <taxon>Methanobacteriati</taxon>
        <taxon>Methanobacteriota</taxon>
        <taxon>Archaeoglobi</taxon>
        <taxon>Archaeoglobales</taxon>
        <taxon>Archaeoglobaceae</taxon>
        <taxon>Archaeoglobus</taxon>
    </lineage>
</organism>
<dbReference type="EMBL" id="DSYZ01000044">
    <property type="protein sequence ID" value="HGT82470.1"/>
    <property type="molecule type" value="Genomic_DNA"/>
</dbReference>
<dbReference type="PANTHER" id="PTHR21562:SF83">
    <property type="entry name" value="PECTIN ACETYLESTERASE 4"/>
    <property type="match status" value="1"/>
</dbReference>
<reference evidence="1" key="1">
    <citation type="journal article" date="2020" name="mSystems">
        <title>Genome- and Community-Level Interaction Insights into Carbon Utilization and Element Cycling Functions of Hydrothermarchaeota in Hydrothermal Sediment.</title>
        <authorList>
            <person name="Zhou Z."/>
            <person name="Liu Y."/>
            <person name="Xu W."/>
            <person name="Pan J."/>
            <person name="Luo Z.H."/>
            <person name="Li M."/>
        </authorList>
    </citation>
    <scope>NUCLEOTIDE SEQUENCE [LARGE SCALE GENOMIC DNA]</scope>
    <source>
        <strain evidence="1">SpSt-587</strain>
    </source>
</reference>
<dbReference type="SUPFAM" id="SSF53474">
    <property type="entry name" value="alpha/beta-Hydrolases"/>
    <property type="match status" value="1"/>
</dbReference>
<accession>A0A7J3M259</accession>
<name>A0A7J3M259_ARCFL</name>
<proteinExistence type="predicted"/>
<evidence type="ECO:0000313" key="1">
    <source>
        <dbReference type="EMBL" id="HGT82470.1"/>
    </source>
</evidence>
<evidence type="ECO:0008006" key="2">
    <source>
        <dbReference type="Google" id="ProtNLM"/>
    </source>
</evidence>
<dbReference type="AlphaFoldDB" id="A0A7J3M259"/>
<sequence>MRLVVFGLILFCVAPALALGEYDVLVEKYADPFAIEVSSMRPIESLPIDNPNDGIDWIKVPLPKPCVNGIGKETFVMVRRGTENNLLVFFEGGGACADYATCKPLLCTNFETCKPFLGIGSVVALESKFWFLSIYYRGGIFDVKNPKNPFRNWTILFIPYNTGDLHMGNRVVKYYDDDGNSKTIYHVGYVNAIVALRYIAQKDWDRVVVAGSSAGGYGTLLHAYRAWEIFGKPIIAINDAGPGIMPSARSNFQTDEVMKRWGTLQNFPEGAIQYFEGRDPIYALEFGLTQCNECLYALFEDQKDLVIGTIFSGYSPSEYRDRLLRVTSEIHVKFSDRFCRFMPLEYQHTMLTGGLLYPLQKDRFYNEEIDGYKVYQWVNEALRGNCLDLIE</sequence>
<gene>
    <name evidence="1" type="ORF">ENT52_01920</name>
</gene>
<dbReference type="PANTHER" id="PTHR21562">
    <property type="entry name" value="NOTUM-RELATED"/>
    <property type="match status" value="1"/>
</dbReference>
<dbReference type="InterPro" id="IPR004963">
    <property type="entry name" value="PAE/NOTUM"/>
</dbReference>
<dbReference type="GO" id="GO:0016787">
    <property type="term" value="F:hydrolase activity"/>
    <property type="evidence" value="ECO:0007669"/>
    <property type="project" value="InterPro"/>
</dbReference>
<dbReference type="Pfam" id="PF03283">
    <property type="entry name" value="PAE"/>
    <property type="match status" value="1"/>
</dbReference>